<dbReference type="Gene3D" id="3.40.630.30">
    <property type="match status" value="1"/>
</dbReference>
<feature type="domain" description="N-acetyltransferase" evidence="3">
    <location>
        <begin position="1"/>
        <end position="149"/>
    </location>
</feature>
<dbReference type="SUPFAM" id="SSF55729">
    <property type="entry name" value="Acyl-CoA N-acyltransferases (Nat)"/>
    <property type="match status" value="1"/>
</dbReference>
<keyword evidence="2" id="KW-0012">Acyltransferase</keyword>
<dbReference type="AlphaFoldDB" id="A0AA91IA89"/>
<dbReference type="PROSITE" id="PS51186">
    <property type="entry name" value="GNAT"/>
    <property type="match status" value="1"/>
</dbReference>
<comment type="caution">
    <text evidence="4">The sequence shown here is derived from an EMBL/GenBank/DDBJ whole genome shotgun (WGS) entry which is preliminary data.</text>
</comment>
<accession>A0AA91IA89</accession>
<dbReference type="InterPro" id="IPR050832">
    <property type="entry name" value="Bact_Acetyltransf"/>
</dbReference>
<dbReference type="EMBL" id="LVHG01000059">
    <property type="protein sequence ID" value="OAK60853.1"/>
    <property type="molecule type" value="Genomic_DNA"/>
</dbReference>
<dbReference type="RefSeq" id="WP_081269616.1">
    <property type="nucleotide sequence ID" value="NZ_LVHG01000059.1"/>
</dbReference>
<dbReference type="InterPro" id="IPR000182">
    <property type="entry name" value="GNAT_dom"/>
</dbReference>
<proteinExistence type="predicted"/>
<protein>
    <submittedName>
        <fullName evidence="4">GCN5 family acetyltransferase</fullName>
    </submittedName>
</protein>
<dbReference type="PANTHER" id="PTHR43877:SF1">
    <property type="entry name" value="ACETYLTRANSFERASE"/>
    <property type="match status" value="1"/>
</dbReference>
<dbReference type="InterPro" id="IPR016181">
    <property type="entry name" value="Acyl_CoA_acyltransferase"/>
</dbReference>
<reference evidence="4 5" key="1">
    <citation type="submission" date="2016-03" db="EMBL/GenBank/DDBJ databases">
        <title>Genome sequence of Variovorax paradoxus KB5.</title>
        <authorList>
            <person name="Jeong H."/>
            <person name="Hong C.E."/>
            <person name="Jo S.H."/>
            <person name="Park J.M."/>
        </authorList>
    </citation>
    <scope>NUCLEOTIDE SEQUENCE [LARGE SCALE GENOMIC DNA]</scope>
    <source>
        <strain evidence="4 5">KB5</strain>
    </source>
</reference>
<evidence type="ECO:0000313" key="5">
    <source>
        <dbReference type="Proteomes" id="UP000077852"/>
    </source>
</evidence>
<evidence type="ECO:0000256" key="2">
    <source>
        <dbReference type="ARBA" id="ARBA00023315"/>
    </source>
</evidence>
<sequence length="149" mass="16832">MQIRQISESELPALMALYRHLHEADDALPDEAHLAAVWRELLGNPRYRYFGGYVGDQLVCSCTTTVIPNLTRGCRPYGLIENVVTHANHRKKGHAKAVLHEALAFAWAQRCYKVMLMTGRKDEATLRFYEGAGFDRHGKQAFVARPHAA</sequence>
<name>A0AA91IA89_VARPD</name>
<keyword evidence="1" id="KW-0808">Transferase</keyword>
<organism evidence="4 5">
    <name type="scientific">Variovorax paradoxus</name>
    <dbReference type="NCBI Taxonomy" id="34073"/>
    <lineage>
        <taxon>Bacteria</taxon>
        <taxon>Pseudomonadati</taxon>
        <taxon>Pseudomonadota</taxon>
        <taxon>Betaproteobacteria</taxon>
        <taxon>Burkholderiales</taxon>
        <taxon>Comamonadaceae</taxon>
        <taxon>Variovorax</taxon>
    </lineage>
</organism>
<dbReference type="PANTHER" id="PTHR43877">
    <property type="entry name" value="AMINOALKYLPHOSPHONATE N-ACETYLTRANSFERASE-RELATED-RELATED"/>
    <property type="match status" value="1"/>
</dbReference>
<dbReference type="Proteomes" id="UP000077852">
    <property type="component" value="Unassembled WGS sequence"/>
</dbReference>
<dbReference type="Pfam" id="PF00583">
    <property type="entry name" value="Acetyltransf_1"/>
    <property type="match status" value="1"/>
</dbReference>
<dbReference type="GO" id="GO:0016747">
    <property type="term" value="F:acyltransferase activity, transferring groups other than amino-acyl groups"/>
    <property type="evidence" value="ECO:0007669"/>
    <property type="project" value="InterPro"/>
</dbReference>
<evidence type="ECO:0000259" key="3">
    <source>
        <dbReference type="PROSITE" id="PS51186"/>
    </source>
</evidence>
<gene>
    <name evidence="4" type="ORF">A3K87_22965</name>
</gene>
<evidence type="ECO:0000313" key="4">
    <source>
        <dbReference type="EMBL" id="OAK60853.1"/>
    </source>
</evidence>
<evidence type="ECO:0000256" key="1">
    <source>
        <dbReference type="ARBA" id="ARBA00022679"/>
    </source>
</evidence>